<feature type="coiled-coil region" evidence="2">
    <location>
        <begin position="154"/>
        <end position="181"/>
    </location>
</feature>
<dbReference type="Pfam" id="PF25954">
    <property type="entry name" value="Beta-barrel_RND_2"/>
    <property type="match status" value="1"/>
</dbReference>
<dbReference type="InterPro" id="IPR058637">
    <property type="entry name" value="YknX-like_C"/>
</dbReference>
<comment type="similarity">
    <text evidence="1">Belongs to the membrane fusion protein (MFP) (TC 8.A.1) family.</text>
</comment>
<dbReference type="STRING" id="888062.HMPREF9083_0458"/>
<dbReference type="Pfam" id="PF25989">
    <property type="entry name" value="YknX_C"/>
    <property type="match status" value="1"/>
</dbReference>
<gene>
    <name evidence="7" type="ORF">HMPREF9083_0458</name>
</gene>
<dbReference type="Proteomes" id="UP000003503">
    <property type="component" value="Unassembled WGS sequence"/>
</dbReference>
<evidence type="ECO:0000259" key="3">
    <source>
        <dbReference type="Pfam" id="PF25876"/>
    </source>
</evidence>
<dbReference type="PANTHER" id="PTHR30469:SF15">
    <property type="entry name" value="HLYD FAMILY OF SECRETION PROTEINS"/>
    <property type="match status" value="1"/>
</dbReference>
<dbReference type="InterPro" id="IPR058792">
    <property type="entry name" value="Beta-barrel_RND_2"/>
</dbReference>
<evidence type="ECO:0000313" key="8">
    <source>
        <dbReference type="Proteomes" id="UP000003503"/>
    </source>
</evidence>
<dbReference type="AlphaFoldDB" id="F2BW91"/>
<evidence type="ECO:0000259" key="4">
    <source>
        <dbReference type="Pfam" id="PF25917"/>
    </source>
</evidence>
<proteinExistence type="inferred from homology"/>
<dbReference type="HOGENOM" id="CLU_018816_1_0_9"/>
<feature type="domain" description="YknX-like C-terminal permuted SH3-like" evidence="6">
    <location>
        <begin position="303"/>
        <end position="368"/>
    </location>
</feature>
<dbReference type="Gene3D" id="2.40.50.100">
    <property type="match status" value="1"/>
</dbReference>
<dbReference type="Pfam" id="PF25876">
    <property type="entry name" value="HH_MFP_RND"/>
    <property type="match status" value="1"/>
</dbReference>
<evidence type="ECO:0000259" key="5">
    <source>
        <dbReference type="Pfam" id="PF25954"/>
    </source>
</evidence>
<dbReference type="GO" id="GO:1990281">
    <property type="term" value="C:efflux pump complex"/>
    <property type="evidence" value="ECO:0007669"/>
    <property type="project" value="TreeGrafter"/>
</dbReference>
<evidence type="ECO:0000256" key="2">
    <source>
        <dbReference type="SAM" id="Coils"/>
    </source>
</evidence>
<dbReference type="GO" id="GO:0015562">
    <property type="term" value="F:efflux transmembrane transporter activity"/>
    <property type="evidence" value="ECO:0007669"/>
    <property type="project" value="TreeGrafter"/>
</dbReference>
<organism evidence="7 8">
    <name type="scientific">Dialister micraerophilus DSM 19965</name>
    <dbReference type="NCBI Taxonomy" id="888062"/>
    <lineage>
        <taxon>Bacteria</taxon>
        <taxon>Bacillati</taxon>
        <taxon>Bacillota</taxon>
        <taxon>Negativicutes</taxon>
        <taxon>Veillonellales</taxon>
        <taxon>Veillonellaceae</taxon>
        <taxon>Dialister</taxon>
    </lineage>
</organism>
<protein>
    <submittedName>
        <fullName evidence="7">RND family efflux transporter MFP subunit</fullName>
    </submittedName>
</protein>
<feature type="domain" description="Multidrug resistance protein MdtA-like barrel-sandwich hybrid" evidence="4">
    <location>
        <begin position="83"/>
        <end position="217"/>
    </location>
</feature>
<dbReference type="InterPro" id="IPR058625">
    <property type="entry name" value="MdtA-like_BSH"/>
</dbReference>
<feature type="domain" description="Multidrug resistance protein MdtA-like alpha-helical hairpin" evidence="3">
    <location>
        <begin position="117"/>
        <end position="184"/>
    </location>
</feature>
<dbReference type="InterPro" id="IPR058624">
    <property type="entry name" value="MdtA-like_HH"/>
</dbReference>
<dbReference type="Gene3D" id="1.10.287.470">
    <property type="entry name" value="Helix hairpin bin"/>
    <property type="match status" value="1"/>
</dbReference>
<feature type="domain" description="CusB-like beta-barrel" evidence="5">
    <location>
        <begin position="223"/>
        <end position="296"/>
    </location>
</feature>
<keyword evidence="8" id="KW-1185">Reference proteome</keyword>
<dbReference type="PANTHER" id="PTHR30469">
    <property type="entry name" value="MULTIDRUG RESISTANCE PROTEIN MDTA"/>
    <property type="match status" value="1"/>
</dbReference>
<reference evidence="7 8" key="1">
    <citation type="submission" date="2011-02" db="EMBL/GenBank/DDBJ databases">
        <authorList>
            <person name="Muzny D."/>
            <person name="Qin X."/>
            <person name="Deng J."/>
            <person name="Jiang H."/>
            <person name="Liu Y."/>
            <person name="Qu J."/>
            <person name="Song X.-Z."/>
            <person name="Zhang L."/>
            <person name="Thornton R."/>
            <person name="Coyle M."/>
            <person name="Francisco L."/>
            <person name="Jackson L."/>
            <person name="Javaid M."/>
            <person name="Korchina V."/>
            <person name="Kovar C."/>
            <person name="Mata R."/>
            <person name="Mathew T."/>
            <person name="Ngo R."/>
            <person name="Nguyen L."/>
            <person name="Nguyen N."/>
            <person name="Okwuonu G."/>
            <person name="Ongeri F."/>
            <person name="Pham C."/>
            <person name="Simmons D."/>
            <person name="Wilczek-Boney K."/>
            <person name="Hale W."/>
            <person name="Jakkamsetti A."/>
            <person name="Pham P."/>
            <person name="Ruth R."/>
            <person name="San Lucas F."/>
            <person name="Warren J."/>
            <person name="Zhang J."/>
            <person name="Zhao Z."/>
            <person name="Zhou C."/>
            <person name="Zhu D."/>
            <person name="Lee S."/>
            <person name="Bess C."/>
            <person name="Blankenburg K."/>
            <person name="Forbes L."/>
            <person name="Fu Q."/>
            <person name="Gubbala S."/>
            <person name="Hirani K."/>
            <person name="Jayaseelan J.C."/>
            <person name="Lara F."/>
            <person name="Munidasa M."/>
            <person name="Palculict T."/>
            <person name="Patil S."/>
            <person name="Pu L.-L."/>
            <person name="Saada N."/>
            <person name="Tang L."/>
            <person name="Weissenberger G."/>
            <person name="Zhu Y."/>
            <person name="Hemphill L."/>
            <person name="Shang Y."/>
            <person name="Youmans B."/>
            <person name="Ayvaz T."/>
            <person name="Ross M."/>
            <person name="Santibanez J."/>
            <person name="Aqrawi P."/>
            <person name="Gross S."/>
            <person name="Joshi V."/>
            <person name="Fowler G."/>
            <person name="Nazareth L."/>
            <person name="Reid J."/>
            <person name="Worley K."/>
            <person name="Petrosino J."/>
            <person name="Highlander S."/>
            <person name="Gibbs R."/>
        </authorList>
    </citation>
    <scope>NUCLEOTIDE SEQUENCE [LARGE SCALE GENOMIC DNA]</scope>
    <source>
        <strain evidence="7 8">DSM 19965</strain>
    </source>
</reference>
<dbReference type="Gene3D" id="2.40.30.170">
    <property type="match status" value="1"/>
</dbReference>
<dbReference type="Gene3D" id="2.40.420.20">
    <property type="match status" value="1"/>
</dbReference>
<sequence>MIVELMSVQTMSREAIMNKNKVVIGALCVALLLFSSGCGTQKSQTDKKPLVKTMVIGEGQKGSDTSFSGTVHGGYESALAFPVGGRIVEKYVSSGQHVTAGQPLFRIDSKDAEETANAAEGKLAAAKAQYNLAKTTLARFQKLHDIDAISDMAMDQTRSQFELAQAQLDQAQAMVGRAENNLNLTVLTADRSGVIGNTLFEVGQVAGPGMPVAIIVDDSTKEVNISLTEKQYSKYSVGMPCTVTFWALPDVVVHGVIKEIAGTPNPSTGTYDAKISLTDAPENVVIGMTAQVSFGDTDMNKIIVPLTAIDGKDGKNKVWIVDNNKVRPVIVEVGKYTSDGIEIISGIKKGDRIVTAGIKQLTDGEEVRL</sequence>
<name>F2BW91_9FIRM</name>
<dbReference type="eggNOG" id="COG0845">
    <property type="taxonomic scope" value="Bacteria"/>
</dbReference>
<evidence type="ECO:0000259" key="6">
    <source>
        <dbReference type="Pfam" id="PF25989"/>
    </source>
</evidence>
<keyword evidence="2" id="KW-0175">Coiled coil</keyword>
<accession>F2BW91</accession>
<evidence type="ECO:0000256" key="1">
    <source>
        <dbReference type="ARBA" id="ARBA00009477"/>
    </source>
</evidence>
<dbReference type="InterPro" id="IPR006143">
    <property type="entry name" value="RND_pump_MFP"/>
</dbReference>
<dbReference type="Pfam" id="PF25917">
    <property type="entry name" value="BSH_RND"/>
    <property type="match status" value="1"/>
</dbReference>
<comment type="caution">
    <text evidence="7">The sequence shown here is derived from an EMBL/GenBank/DDBJ whole genome shotgun (WGS) entry which is preliminary data.</text>
</comment>
<dbReference type="SUPFAM" id="SSF111369">
    <property type="entry name" value="HlyD-like secretion proteins"/>
    <property type="match status" value="1"/>
</dbReference>
<dbReference type="NCBIfam" id="TIGR01730">
    <property type="entry name" value="RND_mfp"/>
    <property type="match status" value="1"/>
</dbReference>
<dbReference type="EMBL" id="AFBB01000007">
    <property type="protein sequence ID" value="EGF15246.1"/>
    <property type="molecule type" value="Genomic_DNA"/>
</dbReference>
<evidence type="ECO:0000313" key="7">
    <source>
        <dbReference type="EMBL" id="EGF15246.1"/>
    </source>
</evidence>